<evidence type="ECO:0000313" key="8">
    <source>
        <dbReference type="Proteomes" id="UP000198964"/>
    </source>
</evidence>
<dbReference type="Proteomes" id="UP000198964">
    <property type="component" value="Unassembled WGS sequence"/>
</dbReference>
<keyword evidence="2" id="KW-0805">Transcription regulation</keyword>
<keyword evidence="5" id="KW-0804">Transcription</keyword>
<proteinExistence type="inferred from homology"/>
<dbReference type="PANTHER" id="PTHR30346">
    <property type="entry name" value="TRANSCRIPTIONAL DUAL REGULATOR HCAR-RELATED"/>
    <property type="match status" value="1"/>
</dbReference>
<dbReference type="InterPro" id="IPR005119">
    <property type="entry name" value="LysR_subst-bd"/>
</dbReference>
<dbReference type="STRING" id="655355.SAMN05216283_101603"/>
<keyword evidence="4" id="KW-0010">Activator</keyword>
<dbReference type="FunFam" id="1.10.10.10:FF:000001">
    <property type="entry name" value="LysR family transcriptional regulator"/>
    <property type="match status" value="1"/>
</dbReference>
<dbReference type="RefSeq" id="WP_170846840.1">
    <property type="nucleotide sequence ID" value="NZ_FONW01000001.1"/>
</dbReference>
<evidence type="ECO:0000313" key="7">
    <source>
        <dbReference type="EMBL" id="SFE63142.1"/>
    </source>
</evidence>
<dbReference type="CDD" id="cd08411">
    <property type="entry name" value="PBP2_OxyR"/>
    <property type="match status" value="1"/>
</dbReference>
<dbReference type="PROSITE" id="PS50931">
    <property type="entry name" value="HTH_LYSR"/>
    <property type="match status" value="1"/>
</dbReference>
<feature type="domain" description="HTH lysR-type" evidence="6">
    <location>
        <begin position="2"/>
        <end position="59"/>
    </location>
</feature>
<evidence type="ECO:0000256" key="5">
    <source>
        <dbReference type="ARBA" id="ARBA00023163"/>
    </source>
</evidence>
<reference evidence="7 8" key="1">
    <citation type="submission" date="2016-10" db="EMBL/GenBank/DDBJ databases">
        <authorList>
            <person name="de Groot N.N."/>
        </authorList>
    </citation>
    <scope>NUCLEOTIDE SEQUENCE [LARGE SCALE GENOMIC DNA]</scope>
    <source>
        <strain evidence="7 8">CGMCC 1.9156</strain>
    </source>
</reference>
<dbReference type="SUPFAM" id="SSF46785">
    <property type="entry name" value="Winged helix' DNA-binding domain"/>
    <property type="match status" value="1"/>
</dbReference>
<keyword evidence="3" id="KW-0238">DNA-binding</keyword>
<dbReference type="SUPFAM" id="SSF53850">
    <property type="entry name" value="Periplasmic binding protein-like II"/>
    <property type="match status" value="1"/>
</dbReference>
<evidence type="ECO:0000256" key="4">
    <source>
        <dbReference type="ARBA" id="ARBA00023159"/>
    </source>
</evidence>
<keyword evidence="8" id="KW-1185">Reference proteome</keyword>
<name>A0A1I2C4V3_9BACT</name>
<evidence type="ECO:0000256" key="2">
    <source>
        <dbReference type="ARBA" id="ARBA00023015"/>
    </source>
</evidence>
<dbReference type="InterPro" id="IPR036388">
    <property type="entry name" value="WH-like_DNA-bd_sf"/>
</dbReference>
<evidence type="ECO:0000259" key="6">
    <source>
        <dbReference type="PROSITE" id="PS50931"/>
    </source>
</evidence>
<protein>
    <submittedName>
        <fullName evidence="7">LysR family transcriptional regulator, hydrogen peroxide-inducible genes activator</fullName>
    </submittedName>
</protein>
<gene>
    <name evidence="7" type="ORF">SAMN05216283_101603</name>
</gene>
<dbReference type="InterPro" id="IPR036390">
    <property type="entry name" value="WH_DNA-bd_sf"/>
</dbReference>
<dbReference type="PANTHER" id="PTHR30346:SF26">
    <property type="entry name" value="HYDROGEN PEROXIDE-INDUCIBLE GENES ACTIVATOR"/>
    <property type="match status" value="1"/>
</dbReference>
<dbReference type="Gene3D" id="3.40.190.10">
    <property type="entry name" value="Periplasmic binding protein-like II"/>
    <property type="match status" value="2"/>
</dbReference>
<evidence type="ECO:0000256" key="1">
    <source>
        <dbReference type="ARBA" id="ARBA00009437"/>
    </source>
</evidence>
<organism evidence="7 8">
    <name type="scientific">Sunxiuqinia elliptica</name>
    <dbReference type="NCBI Taxonomy" id="655355"/>
    <lineage>
        <taxon>Bacteria</taxon>
        <taxon>Pseudomonadati</taxon>
        <taxon>Bacteroidota</taxon>
        <taxon>Bacteroidia</taxon>
        <taxon>Marinilabiliales</taxon>
        <taxon>Prolixibacteraceae</taxon>
        <taxon>Sunxiuqinia</taxon>
    </lineage>
</organism>
<dbReference type="EMBL" id="FONW01000001">
    <property type="protein sequence ID" value="SFE63142.1"/>
    <property type="molecule type" value="Genomic_DNA"/>
</dbReference>
<evidence type="ECO:0000256" key="3">
    <source>
        <dbReference type="ARBA" id="ARBA00023125"/>
    </source>
</evidence>
<accession>A0A1I2C4V3</accession>
<dbReference type="InterPro" id="IPR000847">
    <property type="entry name" value="LysR_HTH_N"/>
</dbReference>
<dbReference type="Pfam" id="PF03466">
    <property type="entry name" value="LysR_substrate"/>
    <property type="match status" value="1"/>
</dbReference>
<dbReference type="GO" id="GO:0032993">
    <property type="term" value="C:protein-DNA complex"/>
    <property type="evidence" value="ECO:0007669"/>
    <property type="project" value="TreeGrafter"/>
</dbReference>
<sequence>MITLTQLEYIVAVDTFRHFGKAAEHCFITQPTLSMQIKKLEEDLEVIIFDRSKQPLIPTDVGKRIIEQSRVILKETERVNDIVKDHKNLISGELKIGIIPTLAPYLLPLFIGNYKRKYPNILITVEELTTENIVDHLNRDLLDVGILVTPLKEERINERPIFYEEMMLYSHKDHSLHNKEKINVKDIATPEIWLLSDGHCFRHQVINLCSYKGASNEELPFHFEAGSLETLMNIIDKEGGITLIPELATVGMPEARNEHVRHFTDVTPLREVSLVYSRHFAKNKLVDLLWKEINAAMPKELLDRERGTIVEWK</sequence>
<dbReference type="AlphaFoldDB" id="A0A1I2C4V3"/>
<dbReference type="PRINTS" id="PR00039">
    <property type="entry name" value="HTHLYSR"/>
</dbReference>
<dbReference type="GO" id="GO:0003700">
    <property type="term" value="F:DNA-binding transcription factor activity"/>
    <property type="evidence" value="ECO:0007669"/>
    <property type="project" value="InterPro"/>
</dbReference>
<dbReference type="GO" id="GO:0003677">
    <property type="term" value="F:DNA binding"/>
    <property type="evidence" value="ECO:0007669"/>
    <property type="project" value="UniProtKB-KW"/>
</dbReference>
<comment type="similarity">
    <text evidence="1">Belongs to the LysR transcriptional regulatory family.</text>
</comment>
<dbReference type="Pfam" id="PF00126">
    <property type="entry name" value="HTH_1"/>
    <property type="match status" value="1"/>
</dbReference>
<dbReference type="Gene3D" id="1.10.10.10">
    <property type="entry name" value="Winged helix-like DNA-binding domain superfamily/Winged helix DNA-binding domain"/>
    <property type="match status" value="1"/>
</dbReference>